<dbReference type="GO" id="GO:0005886">
    <property type="term" value="C:plasma membrane"/>
    <property type="evidence" value="ECO:0007669"/>
    <property type="project" value="TreeGrafter"/>
</dbReference>
<dbReference type="FunFam" id="3.30.565.10:FF:000006">
    <property type="entry name" value="Sensor histidine kinase WalK"/>
    <property type="match status" value="1"/>
</dbReference>
<dbReference type="Gene3D" id="1.10.287.130">
    <property type="match status" value="1"/>
</dbReference>
<accession>A0AAV5AVT6</accession>
<dbReference type="EMBL" id="BQKA01000017">
    <property type="protein sequence ID" value="GJM49951.1"/>
    <property type="molecule type" value="Genomic_DNA"/>
</dbReference>
<evidence type="ECO:0000256" key="5">
    <source>
        <dbReference type="ARBA" id="ARBA00022777"/>
    </source>
</evidence>
<evidence type="ECO:0000256" key="1">
    <source>
        <dbReference type="ARBA" id="ARBA00000085"/>
    </source>
</evidence>
<evidence type="ECO:0000256" key="3">
    <source>
        <dbReference type="ARBA" id="ARBA00022553"/>
    </source>
</evidence>
<dbReference type="InterPro" id="IPR050351">
    <property type="entry name" value="BphY/WalK/GraS-like"/>
</dbReference>
<evidence type="ECO:0000259" key="8">
    <source>
        <dbReference type="PROSITE" id="PS50109"/>
    </source>
</evidence>
<name>A0AAV5AVT6_9FLAO</name>
<dbReference type="CDD" id="cd00082">
    <property type="entry name" value="HisKA"/>
    <property type="match status" value="1"/>
</dbReference>
<dbReference type="EMBL" id="BQKB01000062">
    <property type="protein sequence ID" value="GJM54157.1"/>
    <property type="molecule type" value="Genomic_DNA"/>
</dbReference>
<sequence length="519" mass="59544">MLIALAGLIFIQVNWVKSAIDDKEETFSLSMWQMLNSVSESIEKKEMNKYVNRFVELRGKDSVGTLKSSQIRDLIFVQENKNTKETFIYKHGVLEEDYTLPSKLFDLPGDDTTRIRNYISKQTSRTLAGKSMIDGRQWSSTKSTEKMERIGSFDKVMFEELFREVSVKLPLIDRISGAEIELLLEQELLNRGIDLQFEYAVYDKTISEKGIISNVKSIDFNPELGKLYSVPLFRNDQGATRYELVVNFPNQQRYLLSSVLIMAVWASIFTAIIIWVFARTLIQLRTQKQISEMKTDFINNMTHEFKTPIATINLALDAMKNPQVNQDPERIKVYMKMLRDENKRMHAQVENILRISKLEKNQLDIDKEPLDAHELIENAVMHVQLMVDDRGGSITTHLNAENSDILANESHFTNVLVNILENAIKYSPEILKIDIYTEVVNNKIVIKIQDRGAGMSKAVLKKVFEKFYRENTGDLHNVKGHGLGLAYVKSIVQAHQGEVYAESEKGKGSTFFIKIPLII</sequence>
<keyword evidence="7" id="KW-0812">Transmembrane</keyword>
<evidence type="ECO:0000313" key="10">
    <source>
        <dbReference type="EMBL" id="GJM54157.1"/>
    </source>
</evidence>
<protein>
    <recommendedName>
        <fullName evidence="2">histidine kinase</fullName>
        <ecNumber evidence="2">2.7.13.3</ecNumber>
    </recommendedName>
</protein>
<dbReference type="GO" id="GO:0016036">
    <property type="term" value="P:cellular response to phosphate starvation"/>
    <property type="evidence" value="ECO:0007669"/>
    <property type="project" value="TreeGrafter"/>
</dbReference>
<gene>
    <name evidence="9" type="primary">rprX</name>
    <name evidence="9" type="ORF">RCZ15_09260</name>
    <name evidence="10" type="ORF">RCZ16_24730</name>
</gene>
<comment type="catalytic activity">
    <reaction evidence="1">
        <text>ATP + protein L-histidine = ADP + protein N-phospho-L-histidine.</text>
        <dbReference type="EC" id="2.7.13.3"/>
    </reaction>
</comment>
<dbReference type="GO" id="GO:0004721">
    <property type="term" value="F:phosphoprotein phosphatase activity"/>
    <property type="evidence" value="ECO:0007669"/>
    <property type="project" value="TreeGrafter"/>
</dbReference>
<dbReference type="Proteomes" id="UP001207736">
    <property type="component" value="Unassembled WGS sequence"/>
</dbReference>
<feature type="transmembrane region" description="Helical" evidence="7">
    <location>
        <begin position="254"/>
        <end position="278"/>
    </location>
</feature>
<dbReference type="Pfam" id="PF02518">
    <property type="entry name" value="HATPase_c"/>
    <property type="match status" value="1"/>
</dbReference>
<dbReference type="PROSITE" id="PS50109">
    <property type="entry name" value="HIS_KIN"/>
    <property type="match status" value="1"/>
</dbReference>
<dbReference type="InterPro" id="IPR036097">
    <property type="entry name" value="HisK_dim/P_sf"/>
</dbReference>
<dbReference type="Proteomes" id="UP001208692">
    <property type="component" value="Unassembled WGS sequence"/>
</dbReference>
<dbReference type="PANTHER" id="PTHR45453:SF1">
    <property type="entry name" value="PHOSPHATE REGULON SENSOR PROTEIN PHOR"/>
    <property type="match status" value="1"/>
</dbReference>
<dbReference type="Gene3D" id="3.30.565.10">
    <property type="entry name" value="Histidine kinase-like ATPase, C-terminal domain"/>
    <property type="match status" value="1"/>
</dbReference>
<keyword evidence="12" id="KW-1185">Reference proteome</keyword>
<dbReference type="InterPro" id="IPR003661">
    <property type="entry name" value="HisK_dim/P_dom"/>
</dbReference>
<keyword evidence="6" id="KW-0902">Two-component regulatory system</keyword>
<keyword evidence="3" id="KW-0597">Phosphoprotein</keyword>
<evidence type="ECO:0000313" key="11">
    <source>
        <dbReference type="Proteomes" id="UP001207736"/>
    </source>
</evidence>
<dbReference type="SMART" id="SM00387">
    <property type="entry name" value="HATPase_c"/>
    <property type="match status" value="1"/>
</dbReference>
<dbReference type="SUPFAM" id="SSF55874">
    <property type="entry name" value="ATPase domain of HSP90 chaperone/DNA topoisomerase II/histidine kinase"/>
    <property type="match status" value="1"/>
</dbReference>
<dbReference type="Pfam" id="PF00512">
    <property type="entry name" value="HisKA"/>
    <property type="match status" value="1"/>
</dbReference>
<evidence type="ECO:0000313" key="9">
    <source>
        <dbReference type="EMBL" id="GJM49951.1"/>
    </source>
</evidence>
<dbReference type="InterPro" id="IPR005467">
    <property type="entry name" value="His_kinase_dom"/>
</dbReference>
<dbReference type="InterPro" id="IPR004358">
    <property type="entry name" value="Sig_transdc_His_kin-like_C"/>
</dbReference>
<comment type="caution">
    <text evidence="9">The sequence shown here is derived from an EMBL/GenBank/DDBJ whole genome shotgun (WGS) entry which is preliminary data.</text>
</comment>
<dbReference type="SUPFAM" id="SSF47384">
    <property type="entry name" value="Homodimeric domain of signal transducing histidine kinase"/>
    <property type="match status" value="1"/>
</dbReference>
<dbReference type="PANTHER" id="PTHR45453">
    <property type="entry name" value="PHOSPHATE REGULON SENSOR PROTEIN PHOR"/>
    <property type="match status" value="1"/>
</dbReference>
<evidence type="ECO:0000256" key="6">
    <source>
        <dbReference type="ARBA" id="ARBA00023012"/>
    </source>
</evidence>
<reference evidence="9 12" key="1">
    <citation type="submission" date="2021-11" db="EMBL/GenBank/DDBJ databases">
        <title>Draft genome sequence of Capnocytophaga sp. strain KC07075 isolated from cat oral cavity.</title>
        <authorList>
            <person name="Suzuki M."/>
            <person name="Imaoka K."/>
            <person name="Kimura M."/>
            <person name="Morikawa S."/>
            <person name="Maeda K."/>
        </authorList>
    </citation>
    <scope>NUCLEOTIDE SEQUENCE</scope>
    <source>
        <strain evidence="9">KC07075</strain>
        <strain evidence="10 12">KC07079</strain>
    </source>
</reference>
<organism evidence="9 11">
    <name type="scientific">Capnocytophaga catalasegens</name>
    <dbReference type="NCBI Taxonomy" id="1004260"/>
    <lineage>
        <taxon>Bacteria</taxon>
        <taxon>Pseudomonadati</taxon>
        <taxon>Bacteroidota</taxon>
        <taxon>Flavobacteriia</taxon>
        <taxon>Flavobacteriales</taxon>
        <taxon>Flavobacteriaceae</taxon>
        <taxon>Capnocytophaga</taxon>
    </lineage>
</organism>
<evidence type="ECO:0000256" key="7">
    <source>
        <dbReference type="SAM" id="Phobius"/>
    </source>
</evidence>
<keyword evidence="5 9" id="KW-0418">Kinase</keyword>
<dbReference type="InterPro" id="IPR036890">
    <property type="entry name" value="HATPase_C_sf"/>
</dbReference>
<keyword evidence="7" id="KW-1133">Transmembrane helix</keyword>
<dbReference type="SMART" id="SM00388">
    <property type="entry name" value="HisKA"/>
    <property type="match status" value="1"/>
</dbReference>
<feature type="domain" description="Histidine kinase" evidence="8">
    <location>
        <begin position="300"/>
        <end position="519"/>
    </location>
</feature>
<evidence type="ECO:0000313" key="12">
    <source>
        <dbReference type="Proteomes" id="UP001208692"/>
    </source>
</evidence>
<evidence type="ECO:0000256" key="2">
    <source>
        <dbReference type="ARBA" id="ARBA00012438"/>
    </source>
</evidence>
<dbReference type="GO" id="GO:0000155">
    <property type="term" value="F:phosphorelay sensor kinase activity"/>
    <property type="evidence" value="ECO:0007669"/>
    <property type="project" value="InterPro"/>
</dbReference>
<dbReference type="EC" id="2.7.13.3" evidence="2"/>
<keyword evidence="4" id="KW-0808">Transferase</keyword>
<keyword evidence="7" id="KW-0472">Membrane</keyword>
<dbReference type="PRINTS" id="PR00344">
    <property type="entry name" value="BCTRLSENSOR"/>
</dbReference>
<proteinExistence type="predicted"/>
<dbReference type="InterPro" id="IPR003594">
    <property type="entry name" value="HATPase_dom"/>
</dbReference>
<evidence type="ECO:0000256" key="4">
    <source>
        <dbReference type="ARBA" id="ARBA00022679"/>
    </source>
</evidence>
<dbReference type="AlphaFoldDB" id="A0AAV5AVT6"/>